<gene>
    <name evidence="2" type="ORF">ABVC42_13860</name>
</gene>
<evidence type="ECO:0000313" key="2">
    <source>
        <dbReference type="EMBL" id="MES5150916.1"/>
    </source>
</evidence>
<accession>A0ABV2BDA5</accession>
<protein>
    <submittedName>
        <fullName evidence="2">Uncharacterized protein</fullName>
    </submittedName>
</protein>
<dbReference type="EMBL" id="JBETVU010000013">
    <property type="protein sequence ID" value="MES5150916.1"/>
    <property type="molecule type" value="Genomic_DNA"/>
</dbReference>
<reference evidence="2" key="1">
    <citation type="submission" date="2024-06" db="EMBL/GenBank/DDBJ databases">
        <title>Vaginal Lactobacillus fatty acid response mechanisms reveal a metabolite-targeted strategy for bacterial vaginosis treatment.</title>
        <authorList>
            <person name="Zhu M."/>
            <person name="Blainey P.C."/>
            <person name="Bloom S.M."/>
            <person name="Kwon D.S."/>
        </authorList>
    </citation>
    <scope>NUCLEOTIDE SEQUENCE</scope>
    <source>
        <strain evidence="2">194_F1_1</strain>
    </source>
</reference>
<dbReference type="RefSeq" id="WP_133476405.1">
    <property type="nucleotide sequence ID" value="NZ_JBETVU010000013.1"/>
</dbReference>
<organism evidence="2 3">
    <name type="scientific">Lactobacillus crispatus</name>
    <dbReference type="NCBI Taxonomy" id="47770"/>
    <lineage>
        <taxon>Bacteria</taxon>
        <taxon>Bacillati</taxon>
        <taxon>Bacillota</taxon>
        <taxon>Bacilli</taxon>
        <taxon>Lactobacillales</taxon>
        <taxon>Lactobacillaceae</taxon>
        <taxon>Lactobacillus</taxon>
    </lineage>
</organism>
<comment type="caution">
    <text evidence="2">The sequence shown here is derived from an EMBL/GenBank/DDBJ whole genome shotgun (WGS) entry which is preliminary data.</text>
</comment>
<name>A0ABV2BDA5_9LACO</name>
<keyword evidence="3" id="KW-1185">Reference proteome</keyword>
<evidence type="ECO:0000313" key="3">
    <source>
        <dbReference type="Proteomes" id="UP001434419"/>
    </source>
</evidence>
<sequence length="389" mass="44488">MKVLTKEQLDDYQQNKACYEIFHTYHPINENEQLIYKKTNPSNVIKKAEQVTHPTVVKPLTTTKTNEQVFHSGSDVVATDRRPQNPQFRNRGHQTTSVLNELGPNITDNTYQNEEESIQNTTEPEISNTTNVATADVNASDDRHQGNHFEAQVTATPVKHEVTKFIPQTKTTEPQVKHDEVNNQSNLRHANQFMPSSESTTTVSAPKNSIPKQSSQTRNNMISKTVRNTNKIENEKDLNAELYEQIHNSATQLTWIQQVNSFELGYKKDLRDLPIPALRTFDLTDDEEMYLPLNEASTLHDINSFTITKDMCILLLFRNNAAIRLAPEEWFDNGKNRKLLIENGFEYYYKTVDANLLTETLKKISSSSASTPDMTQFIIKHMPFTPVES</sequence>
<feature type="region of interest" description="Disordered" evidence="1">
    <location>
        <begin position="188"/>
        <end position="218"/>
    </location>
</feature>
<proteinExistence type="predicted"/>
<dbReference type="Proteomes" id="UP001434419">
    <property type="component" value="Unassembled WGS sequence"/>
</dbReference>
<evidence type="ECO:0000256" key="1">
    <source>
        <dbReference type="SAM" id="MobiDB-lite"/>
    </source>
</evidence>